<evidence type="ECO:0000256" key="3">
    <source>
        <dbReference type="ARBA" id="ARBA00022475"/>
    </source>
</evidence>
<evidence type="ECO:0000256" key="6">
    <source>
        <dbReference type="ARBA" id="ARBA00022989"/>
    </source>
</evidence>
<keyword evidence="4 8" id="KW-0812">Transmembrane</keyword>
<dbReference type="PROSITE" id="PS51034">
    <property type="entry name" value="ZP_2"/>
    <property type="match status" value="1"/>
</dbReference>
<evidence type="ECO:0000256" key="8">
    <source>
        <dbReference type="SAM" id="Phobius"/>
    </source>
</evidence>
<protein>
    <submittedName>
        <fullName evidence="11">ZP domain-containing protein</fullName>
    </submittedName>
</protein>
<feature type="domain" description="ZP" evidence="9">
    <location>
        <begin position="86"/>
        <end position="326"/>
    </location>
</feature>
<dbReference type="AlphaFoldDB" id="A0A914VUB9"/>
<dbReference type="InterPro" id="IPR057475">
    <property type="entry name" value="CUT_C"/>
</dbReference>
<dbReference type="PANTHER" id="PTHR22907">
    <property type="entry name" value="GH04558P"/>
    <property type="match status" value="1"/>
</dbReference>
<feature type="transmembrane region" description="Helical" evidence="8">
    <location>
        <begin position="419"/>
        <end position="442"/>
    </location>
</feature>
<keyword evidence="5" id="KW-0732">Signal</keyword>
<dbReference type="InterPro" id="IPR056953">
    <property type="entry name" value="CUT_N"/>
</dbReference>
<dbReference type="Pfam" id="PF25301">
    <property type="entry name" value="CUT_C"/>
    <property type="match status" value="1"/>
</dbReference>
<keyword evidence="6 8" id="KW-1133">Transmembrane helix</keyword>
<evidence type="ECO:0000256" key="2">
    <source>
        <dbReference type="ARBA" id="ARBA00022460"/>
    </source>
</evidence>
<evidence type="ECO:0000256" key="7">
    <source>
        <dbReference type="ARBA" id="ARBA00023136"/>
    </source>
</evidence>
<dbReference type="WBParaSite" id="PSAMB.scaffold2487size22935.g18039.t1">
    <property type="protein sequence ID" value="PSAMB.scaffold2487size22935.g18039.t1"/>
    <property type="gene ID" value="PSAMB.scaffold2487size22935.g18039"/>
</dbReference>
<dbReference type="Proteomes" id="UP000887566">
    <property type="component" value="Unplaced"/>
</dbReference>
<evidence type="ECO:0000259" key="9">
    <source>
        <dbReference type="PROSITE" id="PS51034"/>
    </source>
</evidence>
<proteinExistence type="predicted"/>
<dbReference type="InterPro" id="IPR001507">
    <property type="entry name" value="ZP_dom"/>
</dbReference>
<evidence type="ECO:0000256" key="4">
    <source>
        <dbReference type="ARBA" id="ARBA00022692"/>
    </source>
</evidence>
<keyword evidence="3" id="KW-1003">Cell membrane</keyword>
<evidence type="ECO:0000313" key="10">
    <source>
        <dbReference type="Proteomes" id="UP000887566"/>
    </source>
</evidence>
<dbReference type="GO" id="GO:0042302">
    <property type="term" value="F:structural constituent of cuticle"/>
    <property type="evidence" value="ECO:0007669"/>
    <property type="project" value="UniProtKB-KW"/>
</dbReference>
<organism evidence="10 11">
    <name type="scientific">Plectus sambesii</name>
    <dbReference type="NCBI Taxonomy" id="2011161"/>
    <lineage>
        <taxon>Eukaryota</taxon>
        <taxon>Metazoa</taxon>
        <taxon>Ecdysozoa</taxon>
        <taxon>Nematoda</taxon>
        <taxon>Chromadorea</taxon>
        <taxon>Plectida</taxon>
        <taxon>Plectina</taxon>
        <taxon>Plectoidea</taxon>
        <taxon>Plectidae</taxon>
        <taxon>Plectus</taxon>
    </lineage>
</organism>
<dbReference type="InterPro" id="IPR051962">
    <property type="entry name" value="Cuticlin"/>
</dbReference>
<dbReference type="PANTHER" id="PTHR22907:SF57">
    <property type="entry name" value="CUTICLIN-4"/>
    <property type="match status" value="1"/>
</dbReference>
<reference evidence="11" key="1">
    <citation type="submission" date="2022-11" db="UniProtKB">
        <authorList>
            <consortium name="WormBaseParasite"/>
        </authorList>
    </citation>
    <scope>IDENTIFICATION</scope>
</reference>
<dbReference type="Pfam" id="PF25057">
    <property type="entry name" value="CUT_N"/>
    <property type="match status" value="1"/>
</dbReference>
<keyword evidence="10" id="KW-1185">Reference proteome</keyword>
<name>A0A914VUB9_9BILA</name>
<dbReference type="SMART" id="SM00241">
    <property type="entry name" value="ZP"/>
    <property type="match status" value="1"/>
</dbReference>
<evidence type="ECO:0000256" key="1">
    <source>
        <dbReference type="ARBA" id="ARBA00004251"/>
    </source>
</evidence>
<evidence type="ECO:0000256" key="5">
    <source>
        <dbReference type="ARBA" id="ARBA00022729"/>
    </source>
</evidence>
<evidence type="ECO:0000313" key="11">
    <source>
        <dbReference type="WBParaSite" id="PSAMB.scaffold2487size22935.g18039.t1"/>
    </source>
</evidence>
<dbReference type="GO" id="GO:0005886">
    <property type="term" value="C:plasma membrane"/>
    <property type="evidence" value="ECO:0007669"/>
    <property type="project" value="UniProtKB-SubCell"/>
</dbReference>
<comment type="subcellular location">
    <subcellularLocation>
        <location evidence="1">Cell membrane</location>
        <topology evidence="1">Single-pass type I membrane protein</topology>
    </subcellularLocation>
</comment>
<sequence length="457" mass="49465">MTVAITPMGAALAPLKRRTDEGVGAQRSPHFTTIVLLSATDFSSAVDDVMLSVPCTVHGFACILMLLATVSSIPIDNGVIGEPVIECGSETITVSFKAQNSFFGRMFVKGFSHDEESCVKNGVGEEEGMFLLRFDRCGMKRSREISGVSVSATVIISFHRIFLTKVDRAYRISCFYMEAGKSVSQEIEVSMLTTSLIEKQSEMPVCRYQILRGGIDGAPVAYAKIGEPVYHKWSCEAKVEDQYCMRVHTCSVGDGQGGSTVPVLDQNGCEVDHFILQNLEYSSDLMAGQEAHVFKFADRPALYFNCQIELRVKDGVTGCSLVQPNCVGGASPSAVPHMMVSHSVDDTTVAAYTSELESGSTTAPAQPTETPLPFDDLSTISSTMSEQETLIPDQNKEAGNLRSYLSKTDGSICLSAQRFAGLAIALLGLTSLSIALILVGFVRRRVLYEAFLSKAKQ</sequence>
<accession>A0A914VUB9</accession>
<keyword evidence="7 8" id="KW-0472">Membrane</keyword>
<keyword evidence="2" id="KW-0193">Cuticle</keyword>